<dbReference type="AlphaFoldDB" id="A0AAN5I2V4"/>
<dbReference type="InterPro" id="IPR035500">
    <property type="entry name" value="NHR-like_dom_sf"/>
</dbReference>
<name>A0AAN5I2V4_9BILA</name>
<keyword evidence="3" id="KW-0675">Receptor</keyword>
<comment type="caution">
    <text evidence="5">The sequence shown here is derived from an EMBL/GenBank/DDBJ whole genome shotgun (WGS) entry which is preliminary data.</text>
</comment>
<dbReference type="Pfam" id="PF00104">
    <property type="entry name" value="Hormone_recep"/>
    <property type="match status" value="1"/>
</dbReference>
<dbReference type="PANTHER" id="PTHR46011">
    <property type="entry name" value="NUCLEAR HORMONE RECEPTOR FAMILY MEMBER NHR-86-RELATED"/>
    <property type="match status" value="1"/>
</dbReference>
<evidence type="ECO:0000259" key="4">
    <source>
        <dbReference type="Pfam" id="PF00104"/>
    </source>
</evidence>
<gene>
    <name evidence="5" type="ORF">PMAYCL1PPCAC_20113</name>
</gene>
<keyword evidence="2" id="KW-0804">Transcription</keyword>
<keyword evidence="1" id="KW-0805">Transcription regulation</keyword>
<feature type="domain" description="NR LBD" evidence="4">
    <location>
        <begin position="59"/>
        <end position="197"/>
    </location>
</feature>
<dbReference type="SUPFAM" id="SSF48508">
    <property type="entry name" value="Nuclear receptor ligand-binding domain"/>
    <property type="match status" value="1"/>
</dbReference>
<proteinExistence type="predicted"/>
<dbReference type="EMBL" id="BTRK01000004">
    <property type="protein sequence ID" value="GMR49918.1"/>
    <property type="molecule type" value="Genomic_DNA"/>
</dbReference>
<evidence type="ECO:0000313" key="5">
    <source>
        <dbReference type="EMBL" id="GMR49918.1"/>
    </source>
</evidence>
<reference evidence="6" key="1">
    <citation type="submission" date="2022-10" db="EMBL/GenBank/DDBJ databases">
        <title>Genome assembly of Pristionchus species.</title>
        <authorList>
            <person name="Yoshida K."/>
            <person name="Sommer R.J."/>
        </authorList>
    </citation>
    <scope>NUCLEOTIDE SEQUENCE [LARGE SCALE GENOMIC DNA]</scope>
    <source>
        <strain evidence="6">RS5460</strain>
    </source>
</reference>
<feature type="non-terminal residue" evidence="5">
    <location>
        <position position="1"/>
    </location>
</feature>
<evidence type="ECO:0000256" key="3">
    <source>
        <dbReference type="ARBA" id="ARBA00023170"/>
    </source>
</evidence>
<evidence type="ECO:0000256" key="1">
    <source>
        <dbReference type="ARBA" id="ARBA00023015"/>
    </source>
</evidence>
<dbReference type="GO" id="GO:0005634">
    <property type="term" value="C:nucleus"/>
    <property type="evidence" value="ECO:0007669"/>
    <property type="project" value="TreeGrafter"/>
</dbReference>
<accession>A0AAN5I2V4</accession>
<dbReference type="PANTHER" id="PTHR46011:SF6">
    <property type="entry name" value="HIGH ZINC ACTIVATED NUCLEAR RECEPTOR PROTEIN"/>
    <property type="match status" value="1"/>
</dbReference>
<protein>
    <recommendedName>
        <fullName evidence="4">NR LBD domain-containing protein</fullName>
    </recommendedName>
</protein>
<keyword evidence="6" id="KW-1185">Reference proteome</keyword>
<feature type="non-terminal residue" evidence="5">
    <location>
        <position position="198"/>
    </location>
</feature>
<sequence length="198" mass="22404">SLMCLTRKTAELGTRPKPSDLKQGDFDGSNINFTPGTYSMVVPNGRIFVGALCDFANVTFPEFAELTAVNKVLLNTNRITRTLSREFHEILSLRKHQNNYFSFASYTTIVNDESMKSFLNDCPFETNKQEVIEALKANAERTKTMHRELFHRLKPDDVEFCALMGLAFWNNVVAAVNEELSSVSETIRGVILSEMHEV</sequence>
<organism evidence="5 6">
    <name type="scientific">Pristionchus mayeri</name>
    <dbReference type="NCBI Taxonomy" id="1317129"/>
    <lineage>
        <taxon>Eukaryota</taxon>
        <taxon>Metazoa</taxon>
        <taxon>Ecdysozoa</taxon>
        <taxon>Nematoda</taxon>
        <taxon>Chromadorea</taxon>
        <taxon>Rhabditida</taxon>
        <taxon>Rhabditina</taxon>
        <taxon>Diplogasteromorpha</taxon>
        <taxon>Diplogasteroidea</taxon>
        <taxon>Neodiplogasteridae</taxon>
        <taxon>Pristionchus</taxon>
    </lineage>
</organism>
<dbReference type="Proteomes" id="UP001328107">
    <property type="component" value="Unassembled WGS sequence"/>
</dbReference>
<evidence type="ECO:0000313" key="6">
    <source>
        <dbReference type="Proteomes" id="UP001328107"/>
    </source>
</evidence>
<evidence type="ECO:0000256" key="2">
    <source>
        <dbReference type="ARBA" id="ARBA00023163"/>
    </source>
</evidence>
<dbReference type="InterPro" id="IPR000536">
    <property type="entry name" value="Nucl_hrmn_rcpt_lig-bd"/>
</dbReference>
<dbReference type="GO" id="GO:0003700">
    <property type="term" value="F:DNA-binding transcription factor activity"/>
    <property type="evidence" value="ECO:0007669"/>
    <property type="project" value="TreeGrafter"/>
</dbReference>